<reference evidence="3" key="1">
    <citation type="journal article" date="2017" name="Nat. Commun.">
        <title>The asparagus genome sheds light on the origin and evolution of a young Y chromosome.</title>
        <authorList>
            <person name="Harkess A."/>
            <person name="Zhou J."/>
            <person name="Xu C."/>
            <person name="Bowers J.E."/>
            <person name="Van der Hulst R."/>
            <person name="Ayyampalayam S."/>
            <person name="Mercati F."/>
            <person name="Riccardi P."/>
            <person name="McKain M.R."/>
            <person name="Kakrana A."/>
            <person name="Tang H."/>
            <person name="Ray J."/>
            <person name="Groenendijk J."/>
            <person name="Arikit S."/>
            <person name="Mathioni S.M."/>
            <person name="Nakano M."/>
            <person name="Shan H."/>
            <person name="Telgmann-Rauber A."/>
            <person name="Kanno A."/>
            <person name="Yue Z."/>
            <person name="Chen H."/>
            <person name="Li W."/>
            <person name="Chen Y."/>
            <person name="Xu X."/>
            <person name="Zhang Y."/>
            <person name="Luo S."/>
            <person name="Chen H."/>
            <person name="Gao J."/>
            <person name="Mao Z."/>
            <person name="Pires J.C."/>
            <person name="Luo M."/>
            <person name="Kudrna D."/>
            <person name="Wing R.A."/>
            <person name="Meyers B.C."/>
            <person name="Yi K."/>
            <person name="Kong H."/>
            <person name="Lavrijsen P."/>
            <person name="Sunseri F."/>
            <person name="Falavigna A."/>
            <person name="Ye Y."/>
            <person name="Leebens-Mack J.H."/>
            <person name="Chen G."/>
        </authorList>
    </citation>
    <scope>NUCLEOTIDE SEQUENCE [LARGE SCALE GENOMIC DNA]</scope>
    <source>
        <strain evidence="3">cv. DH0086</strain>
    </source>
</reference>
<dbReference type="Proteomes" id="UP000243459">
    <property type="component" value="Chromosome 5"/>
</dbReference>
<gene>
    <name evidence="2" type="ORF">A4U43_C05F820</name>
</gene>
<sequence>MTRSEGASTARRRRRRMERGSFDGEEEEEEDEDDVANLLPDSIDVGVPDEFSGLGAVDGEAFEFGEREPFSAGLMRKQSSRAGEGDAEAVMRSLSLKSAKNVITAAKPVLESAAKHRAKPLLQYASPKFLSPRRVILQPR</sequence>
<feature type="compositionally biased region" description="Acidic residues" evidence="1">
    <location>
        <begin position="23"/>
        <end position="35"/>
    </location>
</feature>
<evidence type="ECO:0000313" key="3">
    <source>
        <dbReference type="Proteomes" id="UP000243459"/>
    </source>
</evidence>
<accession>A0A5P1EPD2</accession>
<proteinExistence type="predicted"/>
<dbReference type="Gramene" id="ONK67513">
    <property type="protein sequence ID" value="ONK67513"/>
    <property type="gene ID" value="A4U43_C05F820"/>
</dbReference>
<dbReference type="EMBL" id="CM007385">
    <property type="protein sequence ID" value="ONK67513.1"/>
    <property type="molecule type" value="Genomic_DNA"/>
</dbReference>
<feature type="region of interest" description="Disordered" evidence="1">
    <location>
        <begin position="1"/>
        <end position="35"/>
    </location>
</feature>
<evidence type="ECO:0000256" key="1">
    <source>
        <dbReference type="SAM" id="MobiDB-lite"/>
    </source>
</evidence>
<organism evidence="2 3">
    <name type="scientific">Asparagus officinalis</name>
    <name type="common">Garden asparagus</name>
    <dbReference type="NCBI Taxonomy" id="4686"/>
    <lineage>
        <taxon>Eukaryota</taxon>
        <taxon>Viridiplantae</taxon>
        <taxon>Streptophyta</taxon>
        <taxon>Embryophyta</taxon>
        <taxon>Tracheophyta</taxon>
        <taxon>Spermatophyta</taxon>
        <taxon>Magnoliopsida</taxon>
        <taxon>Liliopsida</taxon>
        <taxon>Asparagales</taxon>
        <taxon>Asparagaceae</taxon>
        <taxon>Asparagoideae</taxon>
        <taxon>Asparagus</taxon>
    </lineage>
</organism>
<evidence type="ECO:0000313" key="2">
    <source>
        <dbReference type="EMBL" id="ONK67513.1"/>
    </source>
</evidence>
<keyword evidence="3" id="KW-1185">Reference proteome</keyword>
<name>A0A5P1EPD2_ASPOF</name>
<dbReference type="AlphaFoldDB" id="A0A5P1EPD2"/>
<protein>
    <submittedName>
        <fullName evidence="2">Uncharacterized protein</fullName>
    </submittedName>
</protein>